<evidence type="ECO:0000259" key="1">
    <source>
        <dbReference type="Pfam" id="PF24786"/>
    </source>
</evidence>
<dbReference type="EMBL" id="BPLQ01000204">
    <property type="protein sequence ID" value="GIX68810.1"/>
    <property type="molecule type" value="Genomic_DNA"/>
</dbReference>
<organism evidence="2 3">
    <name type="scientific">Caerostris darwini</name>
    <dbReference type="NCBI Taxonomy" id="1538125"/>
    <lineage>
        <taxon>Eukaryota</taxon>
        <taxon>Metazoa</taxon>
        <taxon>Ecdysozoa</taxon>
        <taxon>Arthropoda</taxon>
        <taxon>Chelicerata</taxon>
        <taxon>Arachnida</taxon>
        <taxon>Araneae</taxon>
        <taxon>Araneomorphae</taxon>
        <taxon>Entelegynae</taxon>
        <taxon>Araneoidea</taxon>
        <taxon>Araneidae</taxon>
        <taxon>Caerostris</taxon>
    </lineage>
</organism>
<evidence type="ECO:0000313" key="2">
    <source>
        <dbReference type="EMBL" id="GIX68810.1"/>
    </source>
</evidence>
<keyword evidence="3" id="KW-1185">Reference proteome</keyword>
<accession>A0AAV4MAB0</accession>
<dbReference type="AlphaFoldDB" id="A0AAV4MAB0"/>
<sequence length="122" mass="14023">MWSTKGIHGPALDPDVRFLLGPRVGIVHPRVVDMFAPTAMRNGSERCSLNCSEDIYPSPFSKDNAHFSILNLVSLILLMDTQCQNQWHVRFLKSNLHLLHTLYMIRDPFRLSLKYSESNPEQ</sequence>
<evidence type="ECO:0000313" key="3">
    <source>
        <dbReference type="Proteomes" id="UP001054837"/>
    </source>
</evidence>
<feature type="domain" description="RXYLT1 N-terminal" evidence="1">
    <location>
        <begin position="67"/>
        <end position="108"/>
    </location>
</feature>
<dbReference type="Proteomes" id="UP001054837">
    <property type="component" value="Unassembled WGS sequence"/>
</dbReference>
<proteinExistence type="predicted"/>
<protein>
    <recommendedName>
        <fullName evidence="1">RXYLT1 N-terminal domain-containing protein</fullName>
    </recommendedName>
</protein>
<comment type="caution">
    <text evidence="2">The sequence shown here is derived from an EMBL/GenBank/DDBJ whole genome shotgun (WGS) entry which is preliminary data.</text>
</comment>
<dbReference type="InterPro" id="IPR057539">
    <property type="entry name" value="RXYLT1_N"/>
</dbReference>
<name>A0AAV4MAB0_9ARAC</name>
<reference evidence="2 3" key="1">
    <citation type="submission" date="2021-06" db="EMBL/GenBank/DDBJ databases">
        <title>Caerostris darwini draft genome.</title>
        <authorList>
            <person name="Kono N."/>
            <person name="Arakawa K."/>
        </authorList>
    </citation>
    <scope>NUCLEOTIDE SEQUENCE [LARGE SCALE GENOMIC DNA]</scope>
</reference>
<gene>
    <name evidence="2" type="ORF">CDAR_122391</name>
</gene>
<dbReference type="Pfam" id="PF24786">
    <property type="entry name" value="RXYLT1_N"/>
    <property type="match status" value="1"/>
</dbReference>